<organism evidence="10 11">
    <name type="scientific">Dendrobium thyrsiflorum</name>
    <name type="common">Pinecone-like raceme dendrobium</name>
    <name type="synonym">Orchid</name>
    <dbReference type="NCBI Taxonomy" id="117978"/>
    <lineage>
        <taxon>Eukaryota</taxon>
        <taxon>Viridiplantae</taxon>
        <taxon>Streptophyta</taxon>
        <taxon>Embryophyta</taxon>
        <taxon>Tracheophyta</taxon>
        <taxon>Spermatophyta</taxon>
        <taxon>Magnoliopsida</taxon>
        <taxon>Liliopsida</taxon>
        <taxon>Asparagales</taxon>
        <taxon>Orchidaceae</taxon>
        <taxon>Epidendroideae</taxon>
        <taxon>Malaxideae</taxon>
        <taxon>Dendrobiinae</taxon>
        <taxon>Dendrobium</taxon>
    </lineage>
</organism>
<feature type="domain" description="Chalcone isomerase" evidence="9">
    <location>
        <begin position="12"/>
        <end position="214"/>
    </location>
</feature>
<comment type="catalytic activity">
    <reaction evidence="6">
        <text>a chalcone = a flavanone.</text>
        <dbReference type="EC" id="5.5.1.6"/>
    </reaction>
</comment>
<evidence type="ECO:0000256" key="8">
    <source>
        <dbReference type="SAM" id="Coils"/>
    </source>
</evidence>
<evidence type="ECO:0000256" key="3">
    <source>
        <dbReference type="ARBA" id="ARBA00023235"/>
    </source>
</evidence>
<comment type="caution">
    <text evidence="10">The sequence shown here is derived from an EMBL/GenBank/DDBJ whole genome shotgun (WGS) entry which is preliminary data.</text>
</comment>
<dbReference type="PANTHER" id="PTHR28039">
    <property type="entry name" value="CHALCONE--FLAVONONE ISOMERASE 1-RELATED"/>
    <property type="match status" value="1"/>
</dbReference>
<dbReference type="Gene3D" id="1.10.890.20">
    <property type="match status" value="1"/>
</dbReference>
<dbReference type="Proteomes" id="UP001552299">
    <property type="component" value="Unassembled WGS sequence"/>
</dbReference>
<dbReference type="AlphaFoldDB" id="A0ABD0VVX7"/>
<dbReference type="InterPro" id="IPR036298">
    <property type="entry name" value="Chalcone_isomerase_sf"/>
</dbReference>
<dbReference type="GO" id="GO:0009813">
    <property type="term" value="P:flavonoid biosynthetic process"/>
    <property type="evidence" value="ECO:0007669"/>
    <property type="project" value="UniProtKB-KW"/>
</dbReference>
<name>A0ABD0VVX7_DENTH</name>
<dbReference type="EMBL" id="JANQDX010000001">
    <property type="protein sequence ID" value="KAL0929145.1"/>
    <property type="molecule type" value="Genomic_DNA"/>
</dbReference>
<evidence type="ECO:0000256" key="2">
    <source>
        <dbReference type="ARBA" id="ARBA00007166"/>
    </source>
</evidence>
<dbReference type="Gene3D" id="3.50.70.10">
    <property type="match status" value="1"/>
</dbReference>
<dbReference type="InterPro" id="IPR044164">
    <property type="entry name" value="CFI"/>
</dbReference>
<keyword evidence="11" id="KW-1185">Reference proteome</keyword>
<dbReference type="PANTHER" id="PTHR28039:SF8">
    <property type="entry name" value="CHALCONE--FLAVANONE ISOMERASE 1-RELATED"/>
    <property type="match status" value="1"/>
</dbReference>
<evidence type="ECO:0000256" key="7">
    <source>
        <dbReference type="RuleBase" id="RU361158"/>
    </source>
</evidence>
<comment type="similarity">
    <text evidence="2 7">Belongs to the chalcone isomerase family.</text>
</comment>
<dbReference type="InterPro" id="IPR016089">
    <property type="entry name" value="Chalcone_isomerase_bundle_sf"/>
</dbReference>
<comment type="pathway">
    <text evidence="1">Secondary metabolite biosynthesis; flavonoid biosynthesis.</text>
</comment>
<dbReference type="SUPFAM" id="SSF54626">
    <property type="entry name" value="Chalcone isomerase"/>
    <property type="match status" value="1"/>
</dbReference>
<keyword evidence="8" id="KW-0175">Coiled coil</keyword>
<feature type="coiled-coil region" evidence="8">
    <location>
        <begin position="204"/>
        <end position="235"/>
    </location>
</feature>
<reference evidence="10 11" key="1">
    <citation type="journal article" date="2024" name="Plant Biotechnol. J.">
        <title>Dendrobium thyrsiflorum genome and its molecular insights into genes involved in important horticultural traits.</title>
        <authorList>
            <person name="Chen B."/>
            <person name="Wang J.Y."/>
            <person name="Zheng P.J."/>
            <person name="Li K.L."/>
            <person name="Liang Y.M."/>
            <person name="Chen X.F."/>
            <person name="Zhang C."/>
            <person name="Zhao X."/>
            <person name="He X."/>
            <person name="Zhang G.Q."/>
            <person name="Liu Z.J."/>
            <person name="Xu Q."/>
        </authorList>
    </citation>
    <scope>NUCLEOTIDE SEQUENCE [LARGE SCALE GENOMIC DNA]</scope>
    <source>
        <strain evidence="10">GZMU011</strain>
    </source>
</reference>
<protein>
    <recommendedName>
        <fullName evidence="7">Chalcone-flavonone isomerase family protein</fullName>
    </recommendedName>
</protein>
<gene>
    <name evidence="10" type="ORF">M5K25_001087</name>
</gene>
<evidence type="ECO:0000313" key="11">
    <source>
        <dbReference type="Proteomes" id="UP001552299"/>
    </source>
</evidence>
<evidence type="ECO:0000259" key="9">
    <source>
        <dbReference type="Pfam" id="PF02431"/>
    </source>
</evidence>
<evidence type="ECO:0000256" key="4">
    <source>
        <dbReference type="ARBA" id="ARBA00023241"/>
    </source>
</evidence>
<evidence type="ECO:0000256" key="6">
    <source>
        <dbReference type="ARBA" id="ARBA00034056"/>
    </source>
</evidence>
<comment type="function">
    <text evidence="5">Catalyzes the intramolecular cyclization of bicyclic chalcones into tricyclic (S)-flavanones. Responsible for the isomerization of 4,2',4',6'-tetrahydroxychalcone (also termed chalcone) into naringenin.</text>
</comment>
<evidence type="ECO:0000256" key="1">
    <source>
        <dbReference type="ARBA" id="ARBA00004966"/>
    </source>
</evidence>
<accession>A0ABD0VVX7</accession>
<evidence type="ECO:0000256" key="5">
    <source>
        <dbReference type="ARBA" id="ARBA00025429"/>
    </source>
</evidence>
<keyword evidence="4" id="KW-0284">Flavonoid biosynthesis</keyword>
<dbReference type="InterPro" id="IPR016087">
    <property type="entry name" value="Chalcone_isomerase"/>
</dbReference>
<evidence type="ECO:0000313" key="10">
    <source>
        <dbReference type="EMBL" id="KAL0929145.1"/>
    </source>
</evidence>
<proteinExistence type="inferred from homology"/>
<dbReference type="GO" id="GO:0045430">
    <property type="term" value="F:chalcone isomerase activity"/>
    <property type="evidence" value="ECO:0007669"/>
    <property type="project" value="UniProtKB-EC"/>
</dbReference>
<dbReference type="InterPro" id="IPR016088">
    <property type="entry name" value="Chalcone_isomerase_3-sand"/>
</dbReference>
<dbReference type="Pfam" id="PF02431">
    <property type="entry name" value="Chalcone"/>
    <property type="match status" value="1"/>
</dbReference>
<sequence length="243" mass="26130">MAETPAAIVVEVEGVKFPTEVTSPVTSKSLFLGGAGVRGIEVGGKFIAVTVIGVYLEEAAIPAIDGKWKGKTAEELSSSAEFYRDIITGSFEKLTRVTMLLPLTGQQYSEKVSENCVAAWEAAGVYTEEEEAAIVKFLEIFKPKSFPPGTSIVFSHSPRGTLTIGFLELGGVPAAESGVIENKKLTNAVLESIIGEKGVSPAAKQSLAQRISEFLNKKEEEEEEEEEEILVVEKGKFEQVEVA</sequence>
<keyword evidence="3" id="KW-0413">Isomerase</keyword>